<evidence type="ECO:0000256" key="3">
    <source>
        <dbReference type="ARBA" id="ARBA00022448"/>
    </source>
</evidence>
<dbReference type="GO" id="GO:0009276">
    <property type="term" value="C:Gram-negative-bacterium-type cell wall"/>
    <property type="evidence" value="ECO:0007669"/>
    <property type="project" value="InterPro"/>
</dbReference>
<sequence length="390" mass="41766">MTATVQKSDPKADFVRLGAGVPTARQIALVPGVETPLYGLDLPKGLRGQAREQVARRQLADRIGLGDGSIGMRPFVPGTDRDSWCRVLVFDPDQLAQWRELSCRAVLPDYLSLPAAEGIWTVQRDEIGGAPVILARLGPEDGFSAAPEIALMLLQRALAAGKPRAILNMGDPLPELVALAEAQDVPLLGSVEELTQKGLPLPRLLAHDELSCDLRNDPMAARAQLARQVLPWRWPLLAGAVAAALWATAQWVAIERLDSQTRDVAAQTEALVRQNFVETGPILDIRLQVSRALSQARAAANAGGGRTDPLDLTIRAAAVLDREGARTDSIRFTEGDGLTLILRLPDFAAAETVTAALVAEGLAATLVESRVGEAETGVRTEIRIASEVPR</sequence>
<evidence type="ECO:0000256" key="4">
    <source>
        <dbReference type="ARBA" id="ARBA00022475"/>
    </source>
</evidence>
<evidence type="ECO:0000256" key="1">
    <source>
        <dbReference type="ARBA" id="ARBA00004533"/>
    </source>
</evidence>
<keyword evidence="4" id="KW-1003">Cell membrane</keyword>
<name>A0A6L8LIU5_9RHOB</name>
<accession>A0A6L8LIU5</accession>
<evidence type="ECO:0000256" key="5">
    <source>
        <dbReference type="ARBA" id="ARBA00022519"/>
    </source>
</evidence>
<dbReference type="EMBL" id="WWEN01000004">
    <property type="protein sequence ID" value="MYM55951.1"/>
    <property type="molecule type" value="Genomic_DNA"/>
</dbReference>
<comment type="subcellular location">
    <subcellularLocation>
        <location evidence="1">Cell inner membrane</location>
    </subcellularLocation>
</comment>
<protein>
    <recommendedName>
        <fullName evidence="10">GspL periplasmic domain-containing protein</fullName>
    </recommendedName>
</protein>
<comment type="caution">
    <text evidence="11">The sequence shown here is derived from an EMBL/GenBank/DDBJ whole genome shotgun (WGS) entry which is preliminary data.</text>
</comment>
<dbReference type="AlphaFoldDB" id="A0A6L8LIU5"/>
<dbReference type="NCBIfam" id="TIGR01709">
    <property type="entry name" value="typeII_sec_gspL"/>
    <property type="match status" value="1"/>
</dbReference>
<keyword evidence="12" id="KW-1185">Reference proteome</keyword>
<dbReference type="GO" id="GO:0015627">
    <property type="term" value="C:type II protein secretion system complex"/>
    <property type="evidence" value="ECO:0007669"/>
    <property type="project" value="InterPro"/>
</dbReference>
<dbReference type="RefSeq" id="WP_160973665.1">
    <property type="nucleotide sequence ID" value="NZ_WWEN01000004.1"/>
</dbReference>
<reference evidence="11 12" key="1">
    <citation type="submission" date="2020-01" db="EMBL/GenBank/DDBJ databases">
        <authorList>
            <person name="Chen S."/>
        </authorList>
    </citation>
    <scope>NUCLEOTIDE SEQUENCE [LARGE SCALE GENOMIC DNA]</scope>
    <source>
        <strain evidence="11 12">GS-10</strain>
    </source>
</reference>
<organism evidence="11 12">
    <name type="scientific">Thalassovita mangrovi</name>
    <dbReference type="NCBI Taxonomy" id="2692236"/>
    <lineage>
        <taxon>Bacteria</taxon>
        <taxon>Pseudomonadati</taxon>
        <taxon>Pseudomonadota</taxon>
        <taxon>Alphaproteobacteria</taxon>
        <taxon>Rhodobacterales</taxon>
        <taxon>Roseobacteraceae</taxon>
        <taxon>Thalassovita</taxon>
    </lineage>
</organism>
<dbReference type="InterPro" id="IPR007812">
    <property type="entry name" value="T2SS_protein-GspL"/>
</dbReference>
<dbReference type="GO" id="GO:0015628">
    <property type="term" value="P:protein secretion by the type II secretion system"/>
    <property type="evidence" value="ECO:0007669"/>
    <property type="project" value="InterPro"/>
</dbReference>
<dbReference type="Pfam" id="PF12693">
    <property type="entry name" value="GspL_C"/>
    <property type="match status" value="1"/>
</dbReference>
<keyword evidence="5" id="KW-0997">Cell inner membrane</keyword>
<proteinExistence type="inferred from homology"/>
<keyword evidence="3" id="KW-0813">Transport</keyword>
<keyword evidence="6" id="KW-0812">Transmembrane</keyword>
<keyword evidence="7" id="KW-0653">Protein transport</keyword>
<evidence type="ECO:0000256" key="2">
    <source>
        <dbReference type="ARBA" id="ARBA00005318"/>
    </source>
</evidence>
<dbReference type="GO" id="GO:0005886">
    <property type="term" value="C:plasma membrane"/>
    <property type="evidence" value="ECO:0007669"/>
    <property type="project" value="UniProtKB-SubCell"/>
</dbReference>
<evidence type="ECO:0000313" key="12">
    <source>
        <dbReference type="Proteomes" id="UP000479043"/>
    </source>
</evidence>
<evidence type="ECO:0000256" key="8">
    <source>
        <dbReference type="ARBA" id="ARBA00022989"/>
    </source>
</evidence>
<evidence type="ECO:0000256" key="7">
    <source>
        <dbReference type="ARBA" id="ARBA00022927"/>
    </source>
</evidence>
<keyword evidence="8" id="KW-1133">Transmembrane helix</keyword>
<evidence type="ECO:0000256" key="9">
    <source>
        <dbReference type="ARBA" id="ARBA00023136"/>
    </source>
</evidence>
<comment type="similarity">
    <text evidence="2">Belongs to the GSP L family.</text>
</comment>
<feature type="domain" description="GspL periplasmic" evidence="10">
    <location>
        <begin position="227"/>
        <end position="359"/>
    </location>
</feature>
<gene>
    <name evidence="11" type="ORF">GR167_11610</name>
</gene>
<evidence type="ECO:0000313" key="11">
    <source>
        <dbReference type="EMBL" id="MYM55951.1"/>
    </source>
</evidence>
<evidence type="ECO:0000259" key="10">
    <source>
        <dbReference type="Pfam" id="PF12693"/>
    </source>
</evidence>
<dbReference type="InterPro" id="IPR025691">
    <property type="entry name" value="GspL_pp_dom"/>
</dbReference>
<evidence type="ECO:0000256" key="6">
    <source>
        <dbReference type="ARBA" id="ARBA00022692"/>
    </source>
</evidence>
<dbReference type="Proteomes" id="UP000479043">
    <property type="component" value="Unassembled WGS sequence"/>
</dbReference>
<keyword evidence="9" id="KW-0472">Membrane</keyword>